<dbReference type="OMA" id="RFWTSQP"/>
<name>U4KZW7_PYROM</name>
<keyword evidence="6" id="KW-0547">Nucleotide-binding</keyword>
<dbReference type="FunFam" id="3.40.50.300:FF:001301">
    <property type="entry name" value="Structural maintenance of chromosomes 5"/>
    <property type="match status" value="1"/>
</dbReference>
<dbReference type="Pfam" id="PF02463">
    <property type="entry name" value="SMC_N"/>
    <property type="match status" value="1"/>
</dbReference>
<evidence type="ECO:0000256" key="8">
    <source>
        <dbReference type="ARBA" id="ARBA00023054"/>
    </source>
</evidence>
<dbReference type="AlphaFoldDB" id="U4KZW7"/>
<evidence type="ECO:0000256" key="7">
    <source>
        <dbReference type="ARBA" id="ARBA00022840"/>
    </source>
</evidence>
<dbReference type="Proteomes" id="UP000018144">
    <property type="component" value="Unassembled WGS sequence"/>
</dbReference>
<dbReference type="InterPro" id="IPR003395">
    <property type="entry name" value="RecF/RecN/SMC_N"/>
</dbReference>
<keyword evidence="5" id="KW-0158">Chromosome</keyword>
<dbReference type="STRING" id="1076935.U4KZW7"/>
<comment type="subcellular location">
    <subcellularLocation>
        <location evidence="2">Chromosome</location>
    </subcellularLocation>
    <subcellularLocation>
        <location evidence="1">Nucleus</location>
    </subcellularLocation>
</comment>
<dbReference type="GO" id="GO:0000724">
    <property type="term" value="P:double-strand break repair via homologous recombination"/>
    <property type="evidence" value="ECO:0007669"/>
    <property type="project" value="TreeGrafter"/>
</dbReference>
<dbReference type="PANTHER" id="PTHR45916">
    <property type="entry name" value="STRUCTURAL MAINTENANCE OF CHROMOSOMES PROTEIN 5"/>
    <property type="match status" value="1"/>
</dbReference>
<evidence type="ECO:0000313" key="13">
    <source>
        <dbReference type="EMBL" id="CCX07769.1"/>
    </source>
</evidence>
<comment type="similarity">
    <text evidence="3">Belongs to the SMC family. SMC5 subfamily.</text>
</comment>
<reference evidence="13 14" key="1">
    <citation type="journal article" date="2013" name="PLoS Genet.">
        <title>The genome and development-dependent transcriptomes of Pyronema confluens: a window into fungal evolution.</title>
        <authorList>
            <person name="Traeger S."/>
            <person name="Altegoer F."/>
            <person name="Freitag M."/>
            <person name="Gabaldon T."/>
            <person name="Kempken F."/>
            <person name="Kumar A."/>
            <person name="Marcet-Houben M."/>
            <person name="Poggeler S."/>
            <person name="Stajich J.E."/>
            <person name="Nowrousian M."/>
        </authorList>
    </citation>
    <scope>NUCLEOTIDE SEQUENCE [LARGE SCALE GENOMIC DNA]</scope>
    <source>
        <strain evidence="14">CBS 100304</strain>
        <tissue evidence="13">Vegetative mycelium</tissue>
    </source>
</reference>
<dbReference type="InterPro" id="IPR027417">
    <property type="entry name" value="P-loop_NTPase"/>
</dbReference>
<dbReference type="Gene3D" id="3.40.50.300">
    <property type="entry name" value="P-loop containing nucleotide triphosphate hydrolases"/>
    <property type="match status" value="2"/>
</dbReference>
<evidence type="ECO:0000256" key="5">
    <source>
        <dbReference type="ARBA" id="ARBA00022454"/>
    </source>
</evidence>
<feature type="coiled-coil region" evidence="10">
    <location>
        <begin position="850"/>
        <end position="898"/>
    </location>
</feature>
<keyword evidence="9" id="KW-0539">Nucleus</keyword>
<keyword evidence="8 10" id="KW-0175">Coiled coil</keyword>
<evidence type="ECO:0000256" key="1">
    <source>
        <dbReference type="ARBA" id="ARBA00004123"/>
    </source>
</evidence>
<feature type="coiled-coil region" evidence="10">
    <location>
        <begin position="261"/>
        <end position="295"/>
    </location>
</feature>
<gene>
    <name evidence="13" type="ORF">PCON_07358</name>
</gene>
<accession>U4KZW7</accession>
<keyword evidence="7" id="KW-0067">ATP-binding</keyword>
<organism evidence="13 14">
    <name type="scientific">Pyronema omphalodes (strain CBS 100304)</name>
    <name type="common">Pyronema confluens</name>
    <dbReference type="NCBI Taxonomy" id="1076935"/>
    <lineage>
        <taxon>Eukaryota</taxon>
        <taxon>Fungi</taxon>
        <taxon>Dikarya</taxon>
        <taxon>Ascomycota</taxon>
        <taxon>Pezizomycotina</taxon>
        <taxon>Pezizomycetes</taxon>
        <taxon>Pezizales</taxon>
        <taxon>Pyronemataceae</taxon>
        <taxon>Pyronema</taxon>
    </lineage>
</organism>
<evidence type="ECO:0000256" key="4">
    <source>
        <dbReference type="ARBA" id="ARBA00018687"/>
    </source>
</evidence>
<dbReference type="GO" id="GO:0005634">
    <property type="term" value="C:nucleus"/>
    <property type="evidence" value="ECO:0007669"/>
    <property type="project" value="UniProtKB-SubCell"/>
</dbReference>
<feature type="coiled-coil region" evidence="10">
    <location>
        <begin position="321"/>
        <end position="405"/>
    </location>
</feature>
<dbReference type="GO" id="GO:0003697">
    <property type="term" value="F:single-stranded DNA binding"/>
    <property type="evidence" value="ECO:0007669"/>
    <property type="project" value="TreeGrafter"/>
</dbReference>
<sequence length="1165" mass="134275">MPSVVPSKRRVIDDSDVSDDDSGNTPPPAQRANRDSDLSDDDASVDENVIAAGALQTVDLEEIENQQEVLEDVAYEDIGPDNNVFQAGAIVRVSCRNFITYNEITMHPGPSLNMVIGPNGTGKSSIVSAICIGLGFSPKLLNRAEDLSAFVKNGEREGHIEIELQGRPGEQNPVIRRKIIKDNNSSSFYLNGKSVSHKAVLKLVRSYDIQIDNPCQFLPQDCVDHFSKLSEPDRLRQTERAVAGPEMLNYHDTLIKLYNDVAKEKETLKTDKAVLEQLQNKQKVLQQDVDRMRERQEVMKKIESLKRQRPYIKYMACRKTALEAKEVWIAAKQELEALQQESKPAMERPEAKRRYKEAIKDELDRQERRLDARREQCAKQRDQVIPNLKRKIDDIQARIEAETEAEKKGRETIKELTSKIASATKKLQAGPPEYNSQAFQDKIQEAKRNMRSTKQQLDEHTQEIENKRTAGANIKRQIQYEQNEIDRLESVAGQREELLPRVFGQAGAETLRAWRWYQENKDLFEQEIFPPPVICVSVKEPRVVNAVEHLIQSCSTSFTCQNSNDYNKFTREVIGVRGHEGLSLGNITIKDFSGSRAPHVRDHRPQVTKEQLSQLGFEGYALDYLDGPEPVLNMLCHDARIHNTPLSPREFSEQENKRCEQMQLAAWFAGNTMYQFRSRYGASTTLVSTIRQGNVYKMQQVDPTRKREIKQRISELEYQLKETEREINTIRSGPYQELRALEVQYANEIKELENDKKIKQHAIQKFNQLQAQLMGWKDDVVSKQEQQAGYKDTFQELEQRLVEAQEARAEAIFKLAEMVAEFVNYTRQHGILKARFLEASSDEKHLQARNEHIIQSIDQLQKTVKIARDEFADLKDKASKYKDLMVKALDDATEAEREEIQNLPKDKTVEDVDEELDTANAHLDLFHDRNPNALKQYDERKASIQQLEAKIEALQDELAERDAAIDEVQKKWEPELDKLVHKISTAFSKSFKIIGCAGEVKLAKSDEGYDKWGIEILVKFRENEELRLLDQWRQSGGERSVSTIYYIMALQSIAKSPFRVVDEINQGMDPRNERLVHYRMVNIACQQHNSQYFLITPKILNDLQYHPRMRVHCIYAGEWMDENISSKMLDYIKLGRKAKGKGRAAEEDSARRVKRERLEEQEDDE</sequence>
<evidence type="ECO:0000313" key="14">
    <source>
        <dbReference type="Proteomes" id="UP000018144"/>
    </source>
</evidence>
<feature type="domain" description="RecF/RecN/SMC N-terminal" evidence="12">
    <location>
        <begin position="90"/>
        <end position="1096"/>
    </location>
</feature>
<dbReference type="EMBL" id="HF935375">
    <property type="protein sequence ID" value="CCX07769.1"/>
    <property type="molecule type" value="Genomic_DNA"/>
</dbReference>
<dbReference type="OrthoDB" id="10254973at2759"/>
<dbReference type="eggNOG" id="KOG0979">
    <property type="taxonomic scope" value="Eukaryota"/>
</dbReference>
<evidence type="ECO:0000256" key="9">
    <source>
        <dbReference type="ARBA" id="ARBA00023242"/>
    </source>
</evidence>
<dbReference type="PANTHER" id="PTHR45916:SF1">
    <property type="entry name" value="STRUCTURAL MAINTENANCE OF CHROMOSOMES PROTEIN 5"/>
    <property type="match status" value="1"/>
</dbReference>
<evidence type="ECO:0000256" key="2">
    <source>
        <dbReference type="ARBA" id="ARBA00004286"/>
    </source>
</evidence>
<feature type="region of interest" description="Disordered" evidence="11">
    <location>
        <begin position="1"/>
        <end position="42"/>
    </location>
</feature>
<feature type="region of interest" description="Disordered" evidence="11">
    <location>
        <begin position="1139"/>
        <end position="1165"/>
    </location>
</feature>
<proteinExistence type="inferred from homology"/>
<evidence type="ECO:0000256" key="10">
    <source>
        <dbReference type="SAM" id="Coils"/>
    </source>
</evidence>
<dbReference type="GO" id="GO:0005524">
    <property type="term" value="F:ATP binding"/>
    <property type="evidence" value="ECO:0007669"/>
    <property type="project" value="UniProtKB-KW"/>
</dbReference>
<evidence type="ECO:0000256" key="6">
    <source>
        <dbReference type="ARBA" id="ARBA00022741"/>
    </source>
</evidence>
<feature type="coiled-coil region" evidence="10">
    <location>
        <begin position="436"/>
        <end position="477"/>
    </location>
</feature>
<feature type="coiled-coil region" evidence="10">
    <location>
        <begin position="937"/>
        <end position="971"/>
    </location>
</feature>
<protein>
    <recommendedName>
        <fullName evidence="4">Structural maintenance of chromosomes protein 5</fullName>
    </recommendedName>
</protein>
<evidence type="ECO:0000256" key="3">
    <source>
        <dbReference type="ARBA" id="ARBA00010171"/>
    </source>
</evidence>
<feature type="coiled-coil region" evidence="10">
    <location>
        <begin position="706"/>
        <end position="814"/>
    </location>
</feature>
<dbReference type="SUPFAM" id="SSF52540">
    <property type="entry name" value="P-loop containing nucleoside triphosphate hydrolases"/>
    <property type="match status" value="2"/>
</dbReference>
<evidence type="ECO:0000259" key="12">
    <source>
        <dbReference type="Pfam" id="PF02463"/>
    </source>
</evidence>
<dbReference type="GO" id="GO:0030915">
    <property type="term" value="C:Smc5-Smc6 complex"/>
    <property type="evidence" value="ECO:0007669"/>
    <property type="project" value="TreeGrafter"/>
</dbReference>
<keyword evidence="14" id="KW-1185">Reference proteome</keyword>
<evidence type="ECO:0000256" key="11">
    <source>
        <dbReference type="SAM" id="MobiDB-lite"/>
    </source>
</evidence>